<dbReference type="Proteomes" id="UP000598488">
    <property type="component" value="Unassembled WGS sequence"/>
</dbReference>
<dbReference type="Pfam" id="PF00072">
    <property type="entry name" value="Response_reg"/>
    <property type="match status" value="1"/>
</dbReference>
<dbReference type="Gene3D" id="3.40.50.2300">
    <property type="match status" value="1"/>
</dbReference>
<dbReference type="PROSITE" id="PS50110">
    <property type="entry name" value="RESPONSE_REGULATORY"/>
    <property type="match status" value="1"/>
</dbReference>
<name>A0ABS0ZA95_9GAMM</name>
<dbReference type="SMART" id="SM00448">
    <property type="entry name" value="REC"/>
    <property type="match status" value="1"/>
</dbReference>
<dbReference type="Pfam" id="PF04397">
    <property type="entry name" value="LytTR"/>
    <property type="match status" value="1"/>
</dbReference>
<sequence>MQVMVVDDEPLLRFHLQKMLQDLWQDVDHIIAVGSGVEAINIASEIDIHTVFMDIKMPGLSGIETAKKLRESGFQGNLVFVTAYDEHAIAAFEQEALDYLLKPVTEKRLYECIQRLQRRSQTTVKYELDAQQLHQLLPHTLNSSLQWVNASRGDTIHVIQVSKISCFIAEDKYTTVVTEEGEYLIKKSIKQLMDELNSNEFWRIHRSALVQVSHIQCVNKDDSGNLTVSLKGIQKALPVSRSNMHLFKQM</sequence>
<reference evidence="5 6" key="1">
    <citation type="submission" date="2020-12" db="EMBL/GenBank/DDBJ databases">
        <title>Comparative genome analysis of fungal antagonists Marinomonas ostreistagni 398 and M. spartinae 468.</title>
        <authorList>
            <person name="Fields J.L."/>
            <person name="Mavrodi O.V."/>
            <person name="Biber P.D."/>
            <person name="Indest K.J."/>
            <person name="Mavrodi D.V."/>
        </authorList>
    </citation>
    <scope>NUCLEOTIDE SEQUENCE [LARGE SCALE GENOMIC DNA]</scope>
    <source>
        <strain evidence="5 6">USM7</strain>
    </source>
</reference>
<dbReference type="InterPro" id="IPR001789">
    <property type="entry name" value="Sig_transdc_resp-reg_receiver"/>
</dbReference>
<evidence type="ECO:0000256" key="2">
    <source>
        <dbReference type="PROSITE-ProRule" id="PRU00169"/>
    </source>
</evidence>
<dbReference type="InterPro" id="IPR011006">
    <property type="entry name" value="CheY-like_superfamily"/>
</dbReference>
<comment type="caution">
    <text evidence="5">The sequence shown here is derived from an EMBL/GenBank/DDBJ whole genome shotgun (WGS) entry which is preliminary data.</text>
</comment>
<evidence type="ECO:0000259" key="4">
    <source>
        <dbReference type="PROSITE" id="PS50930"/>
    </source>
</evidence>
<dbReference type="EMBL" id="JAEMUH010000006">
    <property type="protein sequence ID" value="MBJ7550588.1"/>
    <property type="molecule type" value="Genomic_DNA"/>
</dbReference>
<feature type="modified residue" description="4-aspartylphosphate" evidence="2">
    <location>
        <position position="54"/>
    </location>
</feature>
<gene>
    <name evidence="5" type="ORF">JHD44_07845</name>
</gene>
<dbReference type="PANTHER" id="PTHR37299">
    <property type="entry name" value="TRANSCRIPTIONAL REGULATOR-RELATED"/>
    <property type="match status" value="1"/>
</dbReference>
<dbReference type="InterPro" id="IPR007492">
    <property type="entry name" value="LytTR_DNA-bd_dom"/>
</dbReference>
<dbReference type="InterPro" id="IPR046947">
    <property type="entry name" value="LytR-like"/>
</dbReference>
<protein>
    <submittedName>
        <fullName evidence="5">Response regulator transcription factor</fullName>
    </submittedName>
</protein>
<evidence type="ECO:0000313" key="6">
    <source>
        <dbReference type="Proteomes" id="UP000598488"/>
    </source>
</evidence>
<keyword evidence="2" id="KW-0597">Phosphoprotein</keyword>
<evidence type="ECO:0000256" key="1">
    <source>
        <dbReference type="ARBA" id="ARBA00023012"/>
    </source>
</evidence>
<evidence type="ECO:0000259" key="3">
    <source>
        <dbReference type="PROSITE" id="PS50110"/>
    </source>
</evidence>
<accession>A0ABS0ZA95</accession>
<dbReference type="Gene3D" id="2.40.50.1020">
    <property type="entry name" value="LytTr DNA-binding domain"/>
    <property type="match status" value="1"/>
</dbReference>
<dbReference type="PANTHER" id="PTHR37299:SF1">
    <property type="entry name" value="STAGE 0 SPORULATION PROTEIN A HOMOLOG"/>
    <property type="match status" value="1"/>
</dbReference>
<dbReference type="SMART" id="SM00850">
    <property type="entry name" value="LytTR"/>
    <property type="match status" value="1"/>
</dbReference>
<feature type="domain" description="Response regulatory" evidence="3">
    <location>
        <begin position="2"/>
        <end position="117"/>
    </location>
</feature>
<evidence type="ECO:0000313" key="5">
    <source>
        <dbReference type="EMBL" id="MBJ7550588.1"/>
    </source>
</evidence>
<dbReference type="PROSITE" id="PS50930">
    <property type="entry name" value="HTH_LYTTR"/>
    <property type="match status" value="1"/>
</dbReference>
<organism evidence="5 6">
    <name type="scientific">Marinomonas ostreistagni</name>
    <dbReference type="NCBI Taxonomy" id="359209"/>
    <lineage>
        <taxon>Bacteria</taxon>
        <taxon>Pseudomonadati</taxon>
        <taxon>Pseudomonadota</taxon>
        <taxon>Gammaproteobacteria</taxon>
        <taxon>Oceanospirillales</taxon>
        <taxon>Oceanospirillaceae</taxon>
        <taxon>Marinomonas</taxon>
    </lineage>
</organism>
<feature type="domain" description="HTH LytTR-type" evidence="4">
    <location>
        <begin position="148"/>
        <end position="250"/>
    </location>
</feature>
<keyword evidence="6" id="KW-1185">Reference proteome</keyword>
<keyword evidence="1" id="KW-0902">Two-component regulatory system</keyword>
<dbReference type="SUPFAM" id="SSF52172">
    <property type="entry name" value="CheY-like"/>
    <property type="match status" value="1"/>
</dbReference>
<proteinExistence type="predicted"/>